<dbReference type="EMBL" id="BQNB010012570">
    <property type="protein sequence ID" value="GJT05232.1"/>
    <property type="molecule type" value="Genomic_DNA"/>
</dbReference>
<comment type="caution">
    <text evidence="1">The sequence shown here is derived from an EMBL/GenBank/DDBJ whole genome shotgun (WGS) entry which is preliminary data.</text>
</comment>
<name>A0ABQ5AUI6_9ASTR</name>
<reference evidence="1" key="2">
    <citation type="submission" date="2022-01" db="EMBL/GenBank/DDBJ databases">
        <authorList>
            <person name="Yamashiro T."/>
            <person name="Shiraishi A."/>
            <person name="Satake H."/>
            <person name="Nakayama K."/>
        </authorList>
    </citation>
    <scope>NUCLEOTIDE SEQUENCE</scope>
</reference>
<sequence length="150" mass="16677">MKQKVSSGGYLSFSAMLMLSTKGFENLIASGLSSNVMTSKDMKKADVLDSLMKNFIRSFKMSFHNGGSVLSVASSGYSFSPVLCVGRGEFFRDPFFIIEVDNDVIPEFSTIVSSELFDFDVILIFNSFDEVHDSFRSLTFLLQEIYPGVP</sequence>
<dbReference type="Proteomes" id="UP001151760">
    <property type="component" value="Unassembled WGS sequence"/>
</dbReference>
<gene>
    <name evidence="1" type="ORF">Tco_0839694</name>
</gene>
<evidence type="ECO:0000313" key="1">
    <source>
        <dbReference type="EMBL" id="GJT05232.1"/>
    </source>
</evidence>
<protein>
    <submittedName>
        <fullName evidence="1">Uncharacterized protein</fullName>
    </submittedName>
</protein>
<evidence type="ECO:0000313" key="2">
    <source>
        <dbReference type="Proteomes" id="UP001151760"/>
    </source>
</evidence>
<organism evidence="1 2">
    <name type="scientific">Tanacetum coccineum</name>
    <dbReference type="NCBI Taxonomy" id="301880"/>
    <lineage>
        <taxon>Eukaryota</taxon>
        <taxon>Viridiplantae</taxon>
        <taxon>Streptophyta</taxon>
        <taxon>Embryophyta</taxon>
        <taxon>Tracheophyta</taxon>
        <taxon>Spermatophyta</taxon>
        <taxon>Magnoliopsida</taxon>
        <taxon>eudicotyledons</taxon>
        <taxon>Gunneridae</taxon>
        <taxon>Pentapetalae</taxon>
        <taxon>asterids</taxon>
        <taxon>campanulids</taxon>
        <taxon>Asterales</taxon>
        <taxon>Asteraceae</taxon>
        <taxon>Asteroideae</taxon>
        <taxon>Anthemideae</taxon>
        <taxon>Anthemidinae</taxon>
        <taxon>Tanacetum</taxon>
    </lineage>
</organism>
<accession>A0ABQ5AUI6</accession>
<proteinExistence type="predicted"/>
<keyword evidence="2" id="KW-1185">Reference proteome</keyword>
<reference evidence="1" key="1">
    <citation type="journal article" date="2022" name="Int. J. Mol. Sci.">
        <title>Draft Genome of Tanacetum Coccineum: Genomic Comparison of Closely Related Tanacetum-Family Plants.</title>
        <authorList>
            <person name="Yamashiro T."/>
            <person name="Shiraishi A."/>
            <person name="Nakayama K."/>
            <person name="Satake H."/>
        </authorList>
    </citation>
    <scope>NUCLEOTIDE SEQUENCE</scope>
</reference>